<proteinExistence type="predicted"/>
<comment type="caution">
    <text evidence="1">The sequence shown here is derived from an EMBL/GenBank/DDBJ whole genome shotgun (WGS) entry which is preliminary data.</text>
</comment>
<accession>A0A644ZCK0</accession>
<protein>
    <submittedName>
        <fullName evidence="1">Uncharacterized protein</fullName>
    </submittedName>
</protein>
<name>A0A644ZCK0_9ZZZZ</name>
<dbReference type="EMBL" id="VSSQ01007609">
    <property type="protein sequence ID" value="MPM36443.1"/>
    <property type="molecule type" value="Genomic_DNA"/>
</dbReference>
<dbReference type="AlphaFoldDB" id="A0A644ZCK0"/>
<organism evidence="1">
    <name type="scientific">bioreactor metagenome</name>
    <dbReference type="NCBI Taxonomy" id="1076179"/>
    <lineage>
        <taxon>unclassified sequences</taxon>
        <taxon>metagenomes</taxon>
        <taxon>ecological metagenomes</taxon>
    </lineage>
</organism>
<evidence type="ECO:0000313" key="1">
    <source>
        <dbReference type="EMBL" id="MPM36443.1"/>
    </source>
</evidence>
<sequence length="559" mass="63038">MIAPKTEFKTIGFKQRRKTALICFFAVLLAFVFSAISCGVLPREELYSGLTASTGFNSEPYVSEETDILSKTVTTDKKTVTETADNQPQTVEIIDLGEEFLKVRMAEYFEKCSCLEDFLYYLSESNYDRFSNLLSVASYFSCEEYSAIRLKFSYSTSEHMLVENYIERTFSIYEIFDSGVVRDTDFYNTENIGVKMKKPLKDNANYSSSKRSFSHLSKGESVDFSAISSGGAIDGYLSVKSAYSAKVLKEKTLYSGIACFDSSADTVPYYRMPDNSDIIRIFDIITAEKPALMTLKDYDYTDGAVKLYELGFLFSEAARFPTAELSIWECPGSDGRVIVSLTDYGERLLTKKESAEIRAICAKAHEAAKSNNDTAFMYKTTQHHLHPKKITSTDNGKYVFPYDATGLTYCSALPGSPENATQKLFCFGDKYNFSILRNDEKSEVVKCALYITKGVYCDYLFNGYSAEEAAVNIVSGKFEVLSVEQKSQTQFLLTLSDNSEYDYAICSTIGFTPEYGDCVSPGEDPLFRWFKQDVVTVLLLKNISMEEAHAIWTWTSYMY</sequence>
<gene>
    <name evidence="1" type="ORF">SDC9_83039</name>
</gene>
<reference evidence="1" key="1">
    <citation type="submission" date="2019-08" db="EMBL/GenBank/DDBJ databases">
        <authorList>
            <person name="Kucharzyk K."/>
            <person name="Murdoch R.W."/>
            <person name="Higgins S."/>
            <person name="Loffler F."/>
        </authorList>
    </citation>
    <scope>NUCLEOTIDE SEQUENCE</scope>
</reference>